<dbReference type="PANTHER" id="PTHR37540:SF5">
    <property type="entry name" value="TRANSCRIPTION FACTOR DOMAIN-CONTAINING PROTEIN"/>
    <property type="match status" value="1"/>
</dbReference>
<feature type="region of interest" description="Disordered" evidence="1">
    <location>
        <begin position="1"/>
        <end position="51"/>
    </location>
</feature>
<dbReference type="Proteomes" id="UP000016922">
    <property type="component" value="Unassembled WGS sequence"/>
</dbReference>
<sequence length="402" mass="45024">MSGSQHTLEFIEEDPGADKRKRSRKAVRSHVARGYHRERRETETRRFQQNHQIRPLSQQLVTNQSNEFRKLSESAQGLFHVKPALVYNDNLIPYTFFSSNGPMLELPYGSQPFYNATSREQYSPGVFPRQSIWMPNATVPDIVKIKGPILDLEVVDWISNTPNCFQYRAETIRWIHKRLANLQTAKEDDTLGAIMTLAMWESYKVKVDPTDLVTHMNGLEQLIRLRGGLHTMQSSLALKLAHFDHIIGAVTLREPRFPLHSRAAFCVLPWSQKCFHDSPLNGSTPFALFIANTGADEKIAALLTSLRQLTGEAEAGTLSAKELKLPSFGDSQNPIYDIISYASHIFLPALYSPTPGAIFSSGLSGSYLQAISRNLQSTSSSEFASRPPCPIILLAAPNDCSH</sequence>
<evidence type="ECO:0000313" key="3">
    <source>
        <dbReference type="Proteomes" id="UP000016922"/>
    </source>
</evidence>
<dbReference type="HOGENOM" id="CLU_625737_0_0_1"/>
<reference evidence="2 3" key="1">
    <citation type="journal article" date="2013" name="BMC Genomics">
        <title>Genomics-driven discovery of the pneumocandin biosynthetic gene cluster in the fungus Glarea lozoyensis.</title>
        <authorList>
            <person name="Chen L."/>
            <person name="Yue Q."/>
            <person name="Zhang X."/>
            <person name="Xiang M."/>
            <person name="Wang C."/>
            <person name="Li S."/>
            <person name="Che Y."/>
            <person name="Ortiz-Lopez F.J."/>
            <person name="Bills G.F."/>
            <person name="Liu X."/>
            <person name="An Z."/>
        </authorList>
    </citation>
    <scope>NUCLEOTIDE SEQUENCE [LARGE SCALE GENOMIC DNA]</scope>
    <source>
        <strain evidence="3">ATCC 20868 / MF5171</strain>
    </source>
</reference>
<keyword evidence="3" id="KW-1185">Reference proteome</keyword>
<protein>
    <submittedName>
        <fullName evidence="2">Uncharacterized protein</fullName>
    </submittedName>
</protein>
<dbReference type="Pfam" id="PF11951">
    <property type="entry name" value="Fungal_trans_2"/>
    <property type="match status" value="1"/>
</dbReference>
<dbReference type="PANTHER" id="PTHR37540">
    <property type="entry name" value="TRANSCRIPTION FACTOR (ACR-2), PUTATIVE-RELATED-RELATED"/>
    <property type="match status" value="1"/>
</dbReference>
<dbReference type="GeneID" id="19465136"/>
<accession>S3D5M9</accession>
<dbReference type="EMBL" id="KE145358">
    <property type="protein sequence ID" value="EPE33070.1"/>
    <property type="molecule type" value="Genomic_DNA"/>
</dbReference>
<evidence type="ECO:0000313" key="2">
    <source>
        <dbReference type="EMBL" id="EPE33070.1"/>
    </source>
</evidence>
<proteinExistence type="predicted"/>
<gene>
    <name evidence="2" type="ORF">GLAREA_06082</name>
</gene>
<dbReference type="InterPro" id="IPR021858">
    <property type="entry name" value="Fun_TF"/>
</dbReference>
<dbReference type="AlphaFoldDB" id="S3D5M9"/>
<evidence type="ECO:0000256" key="1">
    <source>
        <dbReference type="SAM" id="MobiDB-lite"/>
    </source>
</evidence>
<dbReference type="OrthoDB" id="4158087at2759"/>
<organism evidence="2 3">
    <name type="scientific">Glarea lozoyensis (strain ATCC 20868 / MF5171)</name>
    <dbReference type="NCBI Taxonomy" id="1116229"/>
    <lineage>
        <taxon>Eukaryota</taxon>
        <taxon>Fungi</taxon>
        <taxon>Dikarya</taxon>
        <taxon>Ascomycota</taxon>
        <taxon>Pezizomycotina</taxon>
        <taxon>Leotiomycetes</taxon>
        <taxon>Helotiales</taxon>
        <taxon>Helotiaceae</taxon>
        <taxon>Glarea</taxon>
    </lineage>
</organism>
<name>S3D5M9_GLAL2</name>
<feature type="compositionally biased region" description="Basic residues" evidence="1">
    <location>
        <begin position="19"/>
        <end position="37"/>
    </location>
</feature>
<dbReference type="RefSeq" id="XP_008079687.1">
    <property type="nucleotide sequence ID" value="XM_008081496.1"/>
</dbReference>
<dbReference type="KEGG" id="glz:GLAREA_06082"/>